<dbReference type="AlphaFoldDB" id="A0A2Y9BHS6"/>
<sequence length="236" mass="25872">MIKKEELNVLLGWAKEAQKIFAESGETEFKELRRREKIAMLHALEECGLEIETDGDSDGSSESVTIKDETTSISVVFFSAAYDPDDFDDNLNGLQCNFDDKMFDSGYDKSDLTFDGFVDLIVNMTQSDVTIINLTPHAVTFYAADGETIVNTVPSSGVARAEQSRESMGDINGIPVSKTGYGKVEGLPKPAENTIYIVSVLTAQAAKERNDLYIVDDIVRDTSGQILGCKALARIM</sequence>
<name>A0A2Y9BHS6_9FIRM</name>
<organism evidence="1 2">
    <name type="scientific">Faecalicatena orotica</name>
    <dbReference type="NCBI Taxonomy" id="1544"/>
    <lineage>
        <taxon>Bacteria</taxon>
        <taxon>Bacillati</taxon>
        <taxon>Bacillota</taxon>
        <taxon>Clostridia</taxon>
        <taxon>Lachnospirales</taxon>
        <taxon>Lachnospiraceae</taxon>
        <taxon>Faecalicatena</taxon>
    </lineage>
</organism>
<dbReference type="EMBL" id="QGDL01000010">
    <property type="protein sequence ID" value="PWJ28006.1"/>
    <property type="molecule type" value="Genomic_DNA"/>
</dbReference>
<proteinExistence type="predicted"/>
<keyword evidence="2" id="KW-1185">Reference proteome</keyword>
<comment type="caution">
    <text evidence="1">The sequence shown here is derived from an EMBL/GenBank/DDBJ whole genome shotgun (WGS) entry which is preliminary data.</text>
</comment>
<gene>
    <name evidence="1" type="ORF">A8806_110181</name>
</gene>
<evidence type="ECO:0000313" key="1">
    <source>
        <dbReference type="EMBL" id="PWJ28006.1"/>
    </source>
</evidence>
<dbReference type="Proteomes" id="UP000245845">
    <property type="component" value="Unassembled WGS sequence"/>
</dbReference>
<accession>A0A2Y9BHS6</accession>
<evidence type="ECO:0000313" key="2">
    <source>
        <dbReference type="Proteomes" id="UP000245845"/>
    </source>
</evidence>
<protein>
    <submittedName>
        <fullName evidence="1">Uncharacterized protein</fullName>
    </submittedName>
</protein>
<dbReference type="RefSeq" id="WP_242996146.1">
    <property type="nucleotide sequence ID" value="NZ_QGDL01000010.1"/>
</dbReference>
<reference evidence="1 2" key="1">
    <citation type="submission" date="2018-05" db="EMBL/GenBank/DDBJ databases">
        <title>The Hungate 1000. A catalogue of reference genomes from the rumen microbiome.</title>
        <authorList>
            <person name="Kelly W."/>
        </authorList>
    </citation>
    <scope>NUCLEOTIDE SEQUENCE [LARGE SCALE GENOMIC DNA]</scope>
    <source>
        <strain evidence="1 2">NLAE-zl-C242</strain>
    </source>
</reference>